<evidence type="ECO:0000313" key="3">
    <source>
        <dbReference type="Proteomes" id="UP000645462"/>
    </source>
</evidence>
<dbReference type="InterPro" id="IPR049311">
    <property type="entry name" value="GIY_YIG_cat"/>
</dbReference>
<feature type="domain" description="GIY-YIG catalytic" evidence="1">
    <location>
        <begin position="48"/>
        <end position="199"/>
    </location>
</feature>
<proteinExistence type="predicted"/>
<sequence>MQEEAGGRAPSWLTHSLSEEARAVLSPEALLLPDHVLDFIDRHAVTHGVYGWWFDNRLPLVPREGCIERDGKHLLYIGIAPPKDRSVRRGGPTPVKSRLWRNHLRGTVRSSTLRHSLAALLEQELELAFWRDKRNRVRMDRHYEDRLSEWIAKHAAISVVQHDEPWSLEETLIRNGPPLPLNLSMSAHPFRSTLSDLRRALGRS</sequence>
<dbReference type="Proteomes" id="UP000645462">
    <property type="component" value="Unassembled WGS sequence"/>
</dbReference>
<gene>
    <name evidence="2" type="ORF">GCM10011363_31880</name>
</gene>
<keyword evidence="3" id="KW-1185">Reference proteome</keyword>
<accession>A0ABQ1KZG9</accession>
<organism evidence="2 3">
    <name type="scientific">Marivita lacus</name>
    <dbReference type="NCBI Taxonomy" id="1323742"/>
    <lineage>
        <taxon>Bacteria</taxon>
        <taxon>Pseudomonadati</taxon>
        <taxon>Pseudomonadota</taxon>
        <taxon>Alphaproteobacteria</taxon>
        <taxon>Rhodobacterales</taxon>
        <taxon>Roseobacteraceae</taxon>
        <taxon>Marivita</taxon>
    </lineage>
</organism>
<evidence type="ECO:0000259" key="1">
    <source>
        <dbReference type="Pfam" id="PF20815"/>
    </source>
</evidence>
<protein>
    <recommendedName>
        <fullName evidence="1">GIY-YIG catalytic domain-containing protein</fullName>
    </recommendedName>
</protein>
<dbReference type="EMBL" id="BMFC01000009">
    <property type="protein sequence ID" value="GGC12802.1"/>
    <property type="molecule type" value="Genomic_DNA"/>
</dbReference>
<name>A0ABQ1KZG9_9RHOB</name>
<comment type="caution">
    <text evidence="2">The sequence shown here is derived from an EMBL/GenBank/DDBJ whole genome shotgun (WGS) entry which is preliminary data.</text>
</comment>
<evidence type="ECO:0000313" key="2">
    <source>
        <dbReference type="EMBL" id="GGC12802.1"/>
    </source>
</evidence>
<reference evidence="3" key="1">
    <citation type="journal article" date="2019" name="Int. J. Syst. Evol. Microbiol.">
        <title>The Global Catalogue of Microorganisms (GCM) 10K type strain sequencing project: providing services to taxonomists for standard genome sequencing and annotation.</title>
        <authorList>
            <consortium name="The Broad Institute Genomics Platform"/>
            <consortium name="The Broad Institute Genome Sequencing Center for Infectious Disease"/>
            <person name="Wu L."/>
            <person name="Ma J."/>
        </authorList>
    </citation>
    <scope>NUCLEOTIDE SEQUENCE [LARGE SCALE GENOMIC DNA]</scope>
    <source>
        <strain evidence="3">CGMCC 1.12478</strain>
    </source>
</reference>
<dbReference type="Pfam" id="PF20815">
    <property type="entry name" value="GIY_YIG_2"/>
    <property type="match status" value="1"/>
</dbReference>